<evidence type="ECO:0000256" key="5">
    <source>
        <dbReference type="ARBA" id="ARBA00022679"/>
    </source>
</evidence>
<name>A4RZW8_OSTLU</name>
<dbReference type="eggNOG" id="KOG3327">
    <property type="taxonomic scope" value="Eukaryota"/>
</dbReference>
<dbReference type="Gramene" id="ABO97165">
    <property type="protein sequence ID" value="ABO97165"/>
    <property type="gene ID" value="OSTLU_32539"/>
</dbReference>
<dbReference type="Pfam" id="PF02223">
    <property type="entry name" value="Thymidylate_kin"/>
    <property type="match status" value="1"/>
</dbReference>
<reference evidence="11 12" key="1">
    <citation type="journal article" date="2007" name="Proc. Natl. Acad. Sci. U.S.A.">
        <title>The tiny eukaryote Ostreococcus provides genomic insights into the paradox of plankton speciation.</title>
        <authorList>
            <person name="Palenik B."/>
            <person name="Grimwood J."/>
            <person name="Aerts A."/>
            <person name="Rouze P."/>
            <person name="Salamov A."/>
            <person name="Putnam N."/>
            <person name="Dupont C."/>
            <person name="Jorgensen R."/>
            <person name="Derelle E."/>
            <person name="Rombauts S."/>
            <person name="Zhou K."/>
            <person name="Otillar R."/>
            <person name="Merchant S.S."/>
            <person name="Podell S."/>
            <person name="Gaasterland T."/>
            <person name="Napoli C."/>
            <person name="Gendler K."/>
            <person name="Manuell A."/>
            <person name="Tai V."/>
            <person name="Vallon O."/>
            <person name="Piganeau G."/>
            <person name="Jancek S."/>
            <person name="Heijde M."/>
            <person name="Jabbari K."/>
            <person name="Bowler C."/>
            <person name="Lohr M."/>
            <person name="Robbens S."/>
            <person name="Werner G."/>
            <person name="Dubchak I."/>
            <person name="Pazour G.J."/>
            <person name="Ren Q."/>
            <person name="Paulsen I."/>
            <person name="Delwiche C."/>
            <person name="Schmutz J."/>
            <person name="Rokhsar D."/>
            <person name="Van de Peer Y."/>
            <person name="Moreau H."/>
            <person name="Grigoriev I.V."/>
        </authorList>
    </citation>
    <scope>NUCLEOTIDE SEQUENCE [LARGE SCALE GENOMIC DNA]</scope>
    <source>
        <strain evidence="11 12">CCE9901</strain>
    </source>
</reference>
<evidence type="ECO:0000256" key="6">
    <source>
        <dbReference type="ARBA" id="ARBA00022727"/>
    </source>
</evidence>
<dbReference type="Proteomes" id="UP000001568">
    <property type="component" value="Chromosome 7"/>
</dbReference>
<dbReference type="GeneID" id="5002958"/>
<dbReference type="PANTHER" id="PTHR10344:SF1">
    <property type="entry name" value="THYMIDYLATE KINASE"/>
    <property type="match status" value="1"/>
</dbReference>
<dbReference type="EC" id="2.7.4.9" evidence="3"/>
<dbReference type="InterPro" id="IPR018095">
    <property type="entry name" value="Thymidylate_kin_CS"/>
</dbReference>
<dbReference type="GO" id="GO:0005634">
    <property type="term" value="C:nucleus"/>
    <property type="evidence" value="ECO:0007669"/>
    <property type="project" value="TreeGrafter"/>
</dbReference>
<dbReference type="GO" id="GO:0006235">
    <property type="term" value="P:dTTP biosynthetic process"/>
    <property type="evidence" value="ECO:0007669"/>
    <property type="project" value="TreeGrafter"/>
</dbReference>
<gene>
    <name evidence="11" type="ORF">OSTLU_32539</name>
</gene>
<dbReference type="PROSITE" id="PS01331">
    <property type="entry name" value="THYMIDYLATE_KINASE"/>
    <property type="match status" value="1"/>
</dbReference>
<keyword evidence="8" id="KW-0418">Kinase</keyword>
<dbReference type="AlphaFoldDB" id="A4RZW8"/>
<comment type="similarity">
    <text evidence="2">Belongs to the thymidylate kinase family.</text>
</comment>
<dbReference type="Gene3D" id="3.40.50.300">
    <property type="entry name" value="P-loop containing nucleotide triphosphate hydrolases"/>
    <property type="match status" value="1"/>
</dbReference>
<keyword evidence="7" id="KW-0547">Nucleotide-binding</keyword>
<keyword evidence="5" id="KW-0808">Transferase</keyword>
<dbReference type="HOGENOM" id="CLU_049131_3_3_1"/>
<accession>A4RZW8</accession>
<dbReference type="GO" id="GO:0004798">
    <property type="term" value="F:dTMP kinase activity"/>
    <property type="evidence" value="ECO:0007669"/>
    <property type="project" value="UniProtKB-EC"/>
</dbReference>
<dbReference type="GO" id="GO:0004550">
    <property type="term" value="F:nucleoside diphosphate kinase activity"/>
    <property type="evidence" value="ECO:0007669"/>
    <property type="project" value="TreeGrafter"/>
</dbReference>
<keyword evidence="9" id="KW-0067">ATP-binding</keyword>
<dbReference type="OMA" id="YWHQFDA"/>
<proteinExistence type="inferred from homology"/>
<dbReference type="GO" id="GO:0006233">
    <property type="term" value="P:dTDP biosynthetic process"/>
    <property type="evidence" value="ECO:0007669"/>
    <property type="project" value="InterPro"/>
</dbReference>
<dbReference type="GO" id="GO:0006227">
    <property type="term" value="P:dUDP biosynthetic process"/>
    <property type="evidence" value="ECO:0007669"/>
    <property type="project" value="TreeGrafter"/>
</dbReference>
<dbReference type="SUPFAM" id="SSF52540">
    <property type="entry name" value="P-loop containing nucleoside triphosphate hydrolases"/>
    <property type="match status" value="1"/>
</dbReference>
<dbReference type="KEGG" id="olu:OSTLU_32539"/>
<evidence type="ECO:0000259" key="10">
    <source>
        <dbReference type="Pfam" id="PF02223"/>
    </source>
</evidence>
<evidence type="ECO:0000256" key="9">
    <source>
        <dbReference type="ARBA" id="ARBA00022840"/>
    </source>
</evidence>
<dbReference type="HAMAP" id="MF_00165">
    <property type="entry name" value="Thymidylate_kinase"/>
    <property type="match status" value="1"/>
</dbReference>
<evidence type="ECO:0000313" key="12">
    <source>
        <dbReference type="Proteomes" id="UP000001568"/>
    </source>
</evidence>
<dbReference type="EMBL" id="CP000587">
    <property type="protein sequence ID" value="ABO97165.1"/>
    <property type="molecule type" value="Genomic_DNA"/>
</dbReference>
<evidence type="ECO:0000256" key="4">
    <source>
        <dbReference type="ARBA" id="ARBA00017144"/>
    </source>
</evidence>
<dbReference type="GO" id="GO:0005829">
    <property type="term" value="C:cytosol"/>
    <property type="evidence" value="ECO:0007669"/>
    <property type="project" value="TreeGrafter"/>
</dbReference>
<dbReference type="STRING" id="436017.A4RZW8"/>
<sequence>MSAAGKVAARGAFVLFEGADRCGKSTQAMRLVHTLEARGVEAELWRYPDRATAMGKMIDQYLRSKSEMEDGAIHLLFAANRWEKKALMERKLASGVTLVCDRYSYSGCAFTAAKGVDGLDLEWCRAPEVGLPRPDALMYLELSLEDAAKRGGFGEERYETTEMQRAVKASFEAMREDWWDVIDANREPDVIQDEVLRIALSAVEKCRAGRELKRLWQS</sequence>
<dbReference type="NCBIfam" id="TIGR00041">
    <property type="entry name" value="DTMP_kinase"/>
    <property type="match status" value="1"/>
</dbReference>
<evidence type="ECO:0000256" key="7">
    <source>
        <dbReference type="ARBA" id="ARBA00022741"/>
    </source>
</evidence>
<dbReference type="FunFam" id="3.40.50.300:FF:000679">
    <property type="entry name" value="Thymidylate kinase"/>
    <property type="match status" value="1"/>
</dbReference>
<dbReference type="InterPro" id="IPR039430">
    <property type="entry name" value="Thymidylate_kin-like_dom"/>
</dbReference>
<evidence type="ECO:0000256" key="2">
    <source>
        <dbReference type="ARBA" id="ARBA00009776"/>
    </source>
</evidence>
<dbReference type="InterPro" id="IPR018094">
    <property type="entry name" value="Thymidylate_kinase"/>
</dbReference>
<evidence type="ECO:0000313" key="11">
    <source>
        <dbReference type="EMBL" id="ABO97165.1"/>
    </source>
</evidence>
<feature type="domain" description="Thymidylate kinase-like" evidence="10">
    <location>
        <begin position="16"/>
        <end position="194"/>
    </location>
</feature>
<dbReference type="GO" id="GO:0005524">
    <property type="term" value="F:ATP binding"/>
    <property type="evidence" value="ECO:0007669"/>
    <property type="project" value="UniProtKB-KW"/>
</dbReference>
<dbReference type="OrthoDB" id="425602at2759"/>
<dbReference type="RefSeq" id="XP_001418872.1">
    <property type="nucleotide sequence ID" value="XM_001418835.1"/>
</dbReference>
<evidence type="ECO:0000256" key="8">
    <source>
        <dbReference type="ARBA" id="ARBA00022777"/>
    </source>
</evidence>
<evidence type="ECO:0000256" key="3">
    <source>
        <dbReference type="ARBA" id="ARBA00012980"/>
    </source>
</evidence>
<protein>
    <recommendedName>
        <fullName evidence="4">Thymidylate kinase</fullName>
        <ecNumber evidence="3">2.7.4.9</ecNumber>
    </recommendedName>
</protein>
<comment type="pathway">
    <text evidence="1">Pyrimidine metabolism; dTTP biosynthesis.</text>
</comment>
<organism evidence="11 12">
    <name type="scientific">Ostreococcus lucimarinus (strain CCE9901)</name>
    <dbReference type="NCBI Taxonomy" id="436017"/>
    <lineage>
        <taxon>Eukaryota</taxon>
        <taxon>Viridiplantae</taxon>
        <taxon>Chlorophyta</taxon>
        <taxon>Mamiellophyceae</taxon>
        <taxon>Mamiellales</taxon>
        <taxon>Bathycoccaceae</taxon>
        <taxon>Ostreococcus</taxon>
    </lineage>
</organism>
<dbReference type="InterPro" id="IPR027417">
    <property type="entry name" value="P-loop_NTPase"/>
</dbReference>
<keyword evidence="12" id="KW-1185">Reference proteome</keyword>
<dbReference type="PANTHER" id="PTHR10344">
    <property type="entry name" value="THYMIDYLATE KINASE"/>
    <property type="match status" value="1"/>
</dbReference>
<evidence type="ECO:0000256" key="1">
    <source>
        <dbReference type="ARBA" id="ARBA00004992"/>
    </source>
</evidence>
<dbReference type="GO" id="GO:0005739">
    <property type="term" value="C:mitochondrion"/>
    <property type="evidence" value="ECO:0007669"/>
    <property type="project" value="TreeGrafter"/>
</dbReference>
<keyword evidence="6" id="KW-0545">Nucleotide biosynthesis</keyword>